<evidence type="ECO:0000313" key="3">
    <source>
        <dbReference type="Proteomes" id="UP001208570"/>
    </source>
</evidence>
<reference evidence="2" key="1">
    <citation type="journal article" date="2023" name="Mol. Biol. Evol.">
        <title>Third-Generation Sequencing Reveals the Adaptive Role of the Epigenome in Three Deep-Sea Polychaetes.</title>
        <authorList>
            <person name="Perez M."/>
            <person name="Aroh O."/>
            <person name="Sun Y."/>
            <person name="Lan Y."/>
            <person name="Juniper S.K."/>
            <person name="Young C.R."/>
            <person name="Angers B."/>
            <person name="Qian P.Y."/>
        </authorList>
    </citation>
    <scope>NUCLEOTIDE SEQUENCE</scope>
    <source>
        <strain evidence="2">P08H-3</strain>
    </source>
</reference>
<evidence type="ECO:0000256" key="1">
    <source>
        <dbReference type="SAM" id="MobiDB-lite"/>
    </source>
</evidence>
<sequence>MADDNQSTIPIRKAQDVLRYLPQPMLSDGGLIVFSILQGSVMYGDPVLLQRAKHDIGVEFLRSLDRRQRLGRVLVENWLIPFETQTRFHFSQFELDLSVIRRELKSSHYLVHMVLHVLYWLHSAVPVRIIEELHSHLLLQEPREYDLKMALWMAHMLRCALLTGCWCRPSTTQTNLAISVITTCLHSEGVVYKTLARDQFLSVLGSSHRITFENLKSLPVEEDFMVQSALNVYAVLHGSRGICGSGPAQTTLLEISQRRTNAERPKQRSEKPFFEKIRRTTSRNVRSLYSPSNLSKGLSFTERFHSKKRS</sequence>
<accession>A0AAD9IWT1</accession>
<feature type="compositionally biased region" description="Polar residues" evidence="1">
    <location>
        <begin position="288"/>
        <end position="298"/>
    </location>
</feature>
<dbReference type="Proteomes" id="UP001208570">
    <property type="component" value="Unassembled WGS sequence"/>
</dbReference>
<feature type="region of interest" description="Disordered" evidence="1">
    <location>
        <begin position="288"/>
        <end position="310"/>
    </location>
</feature>
<gene>
    <name evidence="2" type="ORF">LSH36_1007g00023</name>
</gene>
<dbReference type="EMBL" id="JAODUP010001007">
    <property type="protein sequence ID" value="KAK2141993.1"/>
    <property type="molecule type" value="Genomic_DNA"/>
</dbReference>
<evidence type="ECO:0000313" key="2">
    <source>
        <dbReference type="EMBL" id="KAK2141993.1"/>
    </source>
</evidence>
<keyword evidence="3" id="KW-1185">Reference proteome</keyword>
<protein>
    <submittedName>
        <fullName evidence="2">Uncharacterized protein</fullName>
    </submittedName>
</protein>
<proteinExistence type="predicted"/>
<comment type="caution">
    <text evidence="2">The sequence shown here is derived from an EMBL/GenBank/DDBJ whole genome shotgun (WGS) entry which is preliminary data.</text>
</comment>
<name>A0AAD9IWT1_9ANNE</name>
<dbReference type="AlphaFoldDB" id="A0AAD9IWT1"/>
<organism evidence="2 3">
    <name type="scientific">Paralvinella palmiformis</name>
    <dbReference type="NCBI Taxonomy" id="53620"/>
    <lineage>
        <taxon>Eukaryota</taxon>
        <taxon>Metazoa</taxon>
        <taxon>Spiralia</taxon>
        <taxon>Lophotrochozoa</taxon>
        <taxon>Annelida</taxon>
        <taxon>Polychaeta</taxon>
        <taxon>Sedentaria</taxon>
        <taxon>Canalipalpata</taxon>
        <taxon>Terebellida</taxon>
        <taxon>Terebelliformia</taxon>
        <taxon>Alvinellidae</taxon>
        <taxon>Paralvinella</taxon>
    </lineage>
</organism>